<keyword evidence="5 7" id="KW-0687">Ribonucleoprotein</keyword>
<dbReference type="SMART" id="SM01390">
    <property type="entry name" value="Ribosomal_S4"/>
    <property type="match status" value="1"/>
</dbReference>
<keyword evidence="2 7" id="KW-0699">rRNA-binding</keyword>
<dbReference type="RefSeq" id="WP_424586877.1">
    <property type="nucleotide sequence ID" value="NZ_JBNARP010000026.1"/>
</dbReference>
<dbReference type="HAMAP" id="MF_01306_B">
    <property type="entry name" value="Ribosomal_uS4_B"/>
    <property type="match status" value="1"/>
</dbReference>
<organism evidence="10 11">
    <name type="scientific">Caldisericum exile</name>
    <dbReference type="NCBI Taxonomy" id="693075"/>
    <lineage>
        <taxon>Bacteria</taxon>
        <taxon>Pseudomonadati</taxon>
        <taxon>Caldisericota/Cryosericota group</taxon>
        <taxon>Caldisericota</taxon>
        <taxon>Caldisericia</taxon>
        <taxon>Caldisericales</taxon>
        <taxon>Caldisericaceae</taxon>
        <taxon>Caldisericum</taxon>
    </lineage>
</organism>
<dbReference type="InterPro" id="IPR002942">
    <property type="entry name" value="S4_RNA-bd"/>
</dbReference>
<dbReference type="AlphaFoldDB" id="A0A2J6WDN8"/>
<evidence type="ECO:0000256" key="2">
    <source>
        <dbReference type="ARBA" id="ARBA00022730"/>
    </source>
</evidence>
<dbReference type="Gene3D" id="1.10.1050.10">
    <property type="entry name" value="Ribosomal Protein S4 Delta 41, Chain A, domain 1"/>
    <property type="match status" value="1"/>
</dbReference>
<comment type="function">
    <text evidence="7">With S5 and S12 plays an important role in translational accuracy.</text>
</comment>
<dbReference type="GO" id="GO:0042274">
    <property type="term" value="P:ribosomal small subunit biogenesis"/>
    <property type="evidence" value="ECO:0007669"/>
    <property type="project" value="TreeGrafter"/>
</dbReference>
<feature type="domain" description="RNA-binding S4" evidence="8">
    <location>
        <begin position="101"/>
        <end position="165"/>
    </location>
</feature>
<sequence length="209" mass="24148">MAVYNGPLCRICRAQQKKLFLKGDKCYTKNCPLEKGRGIPGQKQIVLHMNKPTDYKFHLMEKQKVKAMYGVLERQFRRYFDIAIRQKEIPTGDKLLELLERRLDNVVFRMGFAPNRRTARQLVSHGHILVNGKKVNISSLILDKGDVVEVKESSRQIPIIKASLEERNTFPNWVEVNKDSFKGVVKELPNIKELALDVNPTLIVELYSK</sequence>
<comment type="caution">
    <text evidence="10">The sequence shown here is derived from an EMBL/GenBank/DDBJ whole genome shotgun (WGS) entry which is preliminary data.</text>
</comment>
<dbReference type="InterPro" id="IPR005709">
    <property type="entry name" value="Ribosomal_uS4_bac-type"/>
</dbReference>
<gene>
    <name evidence="7" type="primary">rpsD</name>
    <name evidence="10" type="ORF">C0189_04525</name>
</gene>
<dbReference type="Proteomes" id="UP000237040">
    <property type="component" value="Unassembled WGS sequence"/>
</dbReference>
<dbReference type="InterPro" id="IPR022801">
    <property type="entry name" value="Ribosomal_uS4"/>
</dbReference>
<dbReference type="GO" id="GO:0019843">
    <property type="term" value="F:rRNA binding"/>
    <property type="evidence" value="ECO:0007669"/>
    <property type="project" value="UniProtKB-UniRule"/>
</dbReference>
<dbReference type="NCBIfam" id="TIGR01017">
    <property type="entry name" value="rpsD_bact"/>
    <property type="match status" value="1"/>
</dbReference>
<dbReference type="PANTHER" id="PTHR11831:SF4">
    <property type="entry name" value="SMALL RIBOSOMAL SUBUNIT PROTEIN US4M"/>
    <property type="match status" value="1"/>
</dbReference>
<dbReference type="FunFam" id="3.10.290.10:FF:000001">
    <property type="entry name" value="30S ribosomal protein S4"/>
    <property type="match status" value="1"/>
</dbReference>
<dbReference type="GO" id="GO:0006412">
    <property type="term" value="P:translation"/>
    <property type="evidence" value="ECO:0007669"/>
    <property type="project" value="UniProtKB-UniRule"/>
</dbReference>
<dbReference type="SMART" id="SM00363">
    <property type="entry name" value="S4"/>
    <property type="match status" value="1"/>
</dbReference>
<dbReference type="PROSITE" id="PS50889">
    <property type="entry name" value="S4"/>
    <property type="match status" value="1"/>
</dbReference>
<dbReference type="InterPro" id="IPR001912">
    <property type="entry name" value="Ribosomal_uS4_N"/>
</dbReference>
<feature type="domain" description="Small ribosomal subunit protein uS4 N-terminal" evidence="9">
    <location>
        <begin position="3"/>
        <end position="100"/>
    </location>
</feature>
<comment type="similarity">
    <text evidence="1 7">Belongs to the universal ribosomal protein uS4 family.</text>
</comment>
<dbReference type="GO" id="GO:0003735">
    <property type="term" value="F:structural constituent of ribosome"/>
    <property type="evidence" value="ECO:0007669"/>
    <property type="project" value="InterPro"/>
</dbReference>
<evidence type="ECO:0000256" key="4">
    <source>
        <dbReference type="ARBA" id="ARBA00022980"/>
    </source>
</evidence>
<dbReference type="GO" id="GO:0015935">
    <property type="term" value="C:small ribosomal subunit"/>
    <property type="evidence" value="ECO:0007669"/>
    <property type="project" value="InterPro"/>
</dbReference>
<accession>A0A2J6WDN8</accession>
<dbReference type="SUPFAM" id="SSF55174">
    <property type="entry name" value="Alpha-L RNA-binding motif"/>
    <property type="match status" value="1"/>
</dbReference>
<evidence type="ECO:0000256" key="1">
    <source>
        <dbReference type="ARBA" id="ARBA00007465"/>
    </source>
</evidence>
<evidence type="ECO:0000313" key="10">
    <source>
        <dbReference type="EMBL" id="PMP66777.1"/>
    </source>
</evidence>
<dbReference type="NCBIfam" id="NF003717">
    <property type="entry name" value="PRK05327.1"/>
    <property type="match status" value="1"/>
</dbReference>
<protein>
    <recommendedName>
        <fullName evidence="6 7">Small ribosomal subunit protein uS4</fullName>
    </recommendedName>
</protein>
<dbReference type="CDD" id="cd00165">
    <property type="entry name" value="S4"/>
    <property type="match status" value="1"/>
</dbReference>
<evidence type="ECO:0000313" key="11">
    <source>
        <dbReference type="Proteomes" id="UP000237040"/>
    </source>
</evidence>
<evidence type="ECO:0000256" key="3">
    <source>
        <dbReference type="ARBA" id="ARBA00022884"/>
    </source>
</evidence>
<keyword evidence="3 7" id="KW-0694">RNA-binding</keyword>
<evidence type="ECO:0000256" key="6">
    <source>
        <dbReference type="ARBA" id="ARBA00035254"/>
    </source>
</evidence>
<dbReference type="Pfam" id="PF01479">
    <property type="entry name" value="S4"/>
    <property type="match status" value="1"/>
</dbReference>
<proteinExistence type="inferred from homology"/>
<evidence type="ECO:0000259" key="8">
    <source>
        <dbReference type="SMART" id="SM00363"/>
    </source>
</evidence>
<evidence type="ECO:0000256" key="7">
    <source>
        <dbReference type="HAMAP-Rule" id="MF_01306"/>
    </source>
</evidence>
<dbReference type="InterPro" id="IPR036986">
    <property type="entry name" value="S4_RNA-bd_sf"/>
</dbReference>
<keyword evidence="4 7" id="KW-0689">Ribosomal protein</keyword>
<dbReference type="Pfam" id="PF00163">
    <property type="entry name" value="Ribosomal_S4"/>
    <property type="match status" value="1"/>
</dbReference>
<reference evidence="10 11" key="1">
    <citation type="submission" date="2018-01" db="EMBL/GenBank/DDBJ databases">
        <title>Metagenomic assembled genomes from two thermal pools in the Uzon Caldera, Kamchatka, Russia.</title>
        <authorList>
            <person name="Wilkins L."/>
            <person name="Ettinger C."/>
        </authorList>
    </citation>
    <scope>NUCLEOTIDE SEQUENCE [LARGE SCALE GENOMIC DNA]</scope>
    <source>
        <strain evidence="10">ZAV-07</strain>
    </source>
</reference>
<name>A0A2J6WDN8_9BACT</name>
<dbReference type="EMBL" id="PNIL01000064">
    <property type="protein sequence ID" value="PMP66777.1"/>
    <property type="molecule type" value="Genomic_DNA"/>
</dbReference>
<comment type="function">
    <text evidence="7">One of the primary rRNA binding proteins, it binds directly to 16S rRNA where it nucleates assembly of the body of the 30S subunit.</text>
</comment>
<evidence type="ECO:0000259" key="9">
    <source>
        <dbReference type="SMART" id="SM01390"/>
    </source>
</evidence>
<evidence type="ECO:0000256" key="5">
    <source>
        <dbReference type="ARBA" id="ARBA00023274"/>
    </source>
</evidence>
<dbReference type="PANTHER" id="PTHR11831">
    <property type="entry name" value="30S 40S RIBOSOMAL PROTEIN"/>
    <property type="match status" value="1"/>
</dbReference>
<dbReference type="Gene3D" id="3.10.290.10">
    <property type="entry name" value="RNA-binding S4 domain"/>
    <property type="match status" value="1"/>
</dbReference>
<comment type="subunit">
    <text evidence="7">Part of the 30S ribosomal subunit. Contacts protein S5. The interaction surface between S4 and S5 is involved in control of translational fidelity.</text>
</comment>